<keyword evidence="3" id="KW-0808">Transferase</keyword>
<accession>A0ABM0M0U8</accession>
<dbReference type="Proteomes" id="UP000694865">
    <property type="component" value="Unplaced"/>
</dbReference>
<dbReference type="RefSeq" id="XP_006813639.1">
    <property type="nucleotide sequence ID" value="XM_006813576.1"/>
</dbReference>
<keyword evidence="5" id="KW-1185">Reference proteome</keyword>
<dbReference type="PANTHER" id="PTHR10867">
    <property type="entry name" value="NNMT/PNMT/TEMT FAMILY MEMBER"/>
    <property type="match status" value="1"/>
</dbReference>
<dbReference type="InterPro" id="IPR000940">
    <property type="entry name" value="NNMT_TEMT_trans"/>
</dbReference>
<dbReference type="PANTHER" id="PTHR10867:SF17">
    <property type="entry name" value="NICOTINAMIDE N-METHYLTRANSFERASE"/>
    <property type="match status" value="1"/>
</dbReference>
<dbReference type="GeneID" id="100369070"/>
<evidence type="ECO:0000256" key="3">
    <source>
        <dbReference type="ARBA" id="ARBA00022679"/>
    </source>
</evidence>
<dbReference type="InterPro" id="IPR029063">
    <property type="entry name" value="SAM-dependent_MTases_sf"/>
</dbReference>
<dbReference type="PROSITE" id="PS51681">
    <property type="entry name" value="SAM_MT_NNMT_PNMT_TEMT"/>
    <property type="match status" value="1"/>
</dbReference>
<protein>
    <submittedName>
        <fullName evidence="6">Nicotinamide N-methyltransferase-like</fullName>
    </submittedName>
</protein>
<evidence type="ECO:0000256" key="4">
    <source>
        <dbReference type="ARBA" id="ARBA00022691"/>
    </source>
</evidence>
<dbReference type="Pfam" id="PF01234">
    <property type="entry name" value="NNMT_PNMT_TEMT"/>
    <property type="match status" value="2"/>
</dbReference>
<keyword evidence="2" id="KW-0489">Methyltransferase</keyword>
<sequence length="243" mass="27337">MTDCKVSLLGADYHDKFDPRMYLQLKERYLEVDMEFHRQLHYSCKQGMFKGERLLELGEGPGISRLIAATTYFSEIVFSDYTASCREEVRKWIENREDAYDWSRHFKFVADLKGNGLVTMIPDPLEPITCDPFDGIIVASCLEAACPDIASFESSVKAVSSILKPGGVVIHWGRLGGNFCKVGDAQFHALTTTEEIVREAYKQAGFTMIHSVNVGNGGDDLQHLADAKNYLFIVARKQNVTHD</sequence>
<comment type="similarity">
    <text evidence="1">Belongs to the class I-like SAM-binding methyltransferase superfamily. NNMT/PNMT/TEMT family.</text>
</comment>
<evidence type="ECO:0000313" key="5">
    <source>
        <dbReference type="Proteomes" id="UP000694865"/>
    </source>
</evidence>
<evidence type="ECO:0000256" key="1">
    <source>
        <dbReference type="ARBA" id="ARBA00007996"/>
    </source>
</evidence>
<keyword evidence="4" id="KW-0949">S-adenosyl-L-methionine</keyword>
<dbReference type="SUPFAM" id="SSF53335">
    <property type="entry name" value="S-adenosyl-L-methionine-dependent methyltransferases"/>
    <property type="match status" value="1"/>
</dbReference>
<name>A0ABM0M0U8_SACKO</name>
<organism evidence="5 6">
    <name type="scientific">Saccoglossus kowalevskii</name>
    <name type="common">Acorn worm</name>
    <dbReference type="NCBI Taxonomy" id="10224"/>
    <lineage>
        <taxon>Eukaryota</taxon>
        <taxon>Metazoa</taxon>
        <taxon>Hemichordata</taxon>
        <taxon>Enteropneusta</taxon>
        <taxon>Harrimaniidae</taxon>
        <taxon>Saccoglossus</taxon>
    </lineage>
</organism>
<gene>
    <name evidence="6" type="primary">LOC100369070</name>
</gene>
<reference evidence="6" key="1">
    <citation type="submission" date="2025-08" db="UniProtKB">
        <authorList>
            <consortium name="RefSeq"/>
        </authorList>
    </citation>
    <scope>IDENTIFICATION</scope>
    <source>
        <tissue evidence="6">Testes</tissue>
    </source>
</reference>
<dbReference type="CDD" id="cd02440">
    <property type="entry name" value="AdoMet_MTases"/>
    <property type="match status" value="1"/>
</dbReference>
<dbReference type="Gene3D" id="3.40.50.150">
    <property type="entry name" value="Vaccinia Virus protein VP39"/>
    <property type="match status" value="2"/>
</dbReference>
<evidence type="ECO:0000313" key="6">
    <source>
        <dbReference type="RefSeq" id="XP_006813639.1"/>
    </source>
</evidence>
<proteinExistence type="inferred from homology"/>
<evidence type="ECO:0000256" key="2">
    <source>
        <dbReference type="ARBA" id="ARBA00022603"/>
    </source>
</evidence>